<proteinExistence type="predicted"/>
<keyword evidence="1" id="KW-0732">Signal</keyword>
<keyword evidence="3" id="KW-1185">Reference proteome</keyword>
<dbReference type="AlphaFoldDB" id="A0A2T7A4D2"/>
<evidence type="ECO:0000256" key="1">
    <source>
        <dbReference type="SAM" id="SignalP"/>
    </source>
</evidence>
<dbReference type="STRING" id="42251.A0A2T7A4D2"/>
<feature type="signal peptide" evidence="1">
    <location>
        <begin position="1"/>
        <end position="21"/>
    </location>
</feature>
<evidence type="ECO:0000313" key="3">
    <source>
        <dbReference type="Proteomes" id="UP000244722"/>
    </source>
</evidence>
<comment type="caution">
    <text evidence="2">The sequence shown here is derived from an EMBL/GenBank/DDBJ whole genome shotgun (WGS) entry which is preliminary data.</text>
</comment>
<organism evidence="2 3">
    <name type="scientific">Tuber borchii</name>
    <name type="common">White truffle</name>
    <dbReference type="NCBI Taxonomy" id="42251"/>
    <lineage>
        <taxon>Eukaryota</taxon>
        <taxon>Fungi</taxon>
        <taxon>Dikarya</taxon>
        <taxon>Ascomycota</taxon>
        <taxon>Pezizomycotina</taxon>
        <taxon>Pezizomycetes</taxon>
        <taxon>Pezizales</taxon>
        <taxon>Tuberaceae</taxon>
        <taxon>Tuber</taxon>
    </lineage>
</organism>
<reference evidence="2 3" key="1">
    <citation type="submission" date="2017-04" db="EMBL/GenBank/DDBJ databases">
        <title>Draft genome sequence of Tuber borchii Vittad., a whitish edible truffle.</title>
        <authorList>
            <consortium name="DOE Joint Genome Institute"/>
            <person name="Murat C."/>
            <person name="Kuo A."/>
            <person name="Barry K.W."/>
            <person name="Clum A."/>
            <person name="Dockter R.B."/>
            <person name="Fauchery L."/>
            <person name="Iotti M."/>
            <person name="Kohler A."/>
            <person name="Labutti K."/>
            <person name="Lindquist E.A."/>
            <person name="Lipzen A."/>
            <person name="Ohm R.A."/>
            <person name="Wang M."/>
            <person name="Grigoriev I.V."/>
            <person name="Zambonelli A."/>
            <person name="Martin F.M."/>
        </authorList>
    </citation>
    <scope>NUCLEOTIDE SEQUENCE [LARGE SCALE GENOMIC DNA]</scope>
    <source>
        <strain evidence="2 3">Tbo3840</strain>
    </source>
</reference>
<name>A0A2T7A4D2_TUBBO</name>
<sequence length="145" mass="14964">MQANAFLSYLVAAILAVGAIATPVGVEGTTDVNIVFENVANSASFGGGAPPDPRPIEPILTPKEGDVPAPSNTSVVAGGMVSIKPSSINLVLPRNISSFSPDPYTFCKIFTGPNCSGIGSVMFGSPGYGNLGIWDNNMGSLECWW</sequence>
<gene>
    <name evidence="2" type="ORF">B9Z19DRAFT_1074503</name>
</gene>
<dbReference type="Proteomes" id="UP000244722">
    <property type="component" value="Unassembled WGS sequence"/>
</dbReference>
<evidence type="ECO:0000313" key="2">
    <source>
        <dbReference type="EMBL" id="PUU82607.1"/>
    </source>
</evidence>
<dbReference type="EMBL" id="NESQ01000025">
    <property type="protein sequence ID" value="PUU82607.1"/>
    <property type="molecule type" value="Genomic_DNA"/>
</dbReference>
<accession>A0A2T7A4D2</accession>
<dbReference type="OrthoDB" id="5323643at2759"/>
<feature type="chain" id="PRO_5015768902" evidence="1">
    <location>
        <begin position="22"/>
        <end position="145"/>
    </location>
</feature>
<protein>
    <submittedName>
        <fullName evidence="2">Uncharacterized protein</fullName>
    </submittedName>
</protein>